<accession>A0A5A7R110</accession>
<evidence type="ECO:0000313" key="1">
    <source>
        <dbReference type="EMBL" id="GER51002.1"/>
    </source>
</evidence>
<comment type="caution">
    <text evidence="1">The sequence shown here is derived from an EMBL/GenBank/DDBJ whole genome shotgun (WGS) entry which is preliminary data.</text>
</comment>
<organism evidence="1 2">
    <name type="scientific">Striga asiatica</name>
    <name type="common">Asiatic witchweed</name>
    <name type="synonym">Buchnera asiatica</name>
    <dbReference type="NCBI Taxonomy" id="4170"/>
    <lineage>
        <taxon>Eukaryota</taxon>
        <taxon>Viridiplantae</taxon>
        <taxon>Streptophyta</taxon>
        <taxon>Embryophyta</taxon>
        <taxon>Tracheophyta</taxon>
        <taxon>Spermatophyta</taxon>
        <taxon>Magnoliopsida</taxon>
        <taxon>eudicotyledons</taxon>
        <taxon>Gunneridae</taxon>
        <taxon>Pentapetalae</taxon>
        <taxon>asterids</taxon>
        <taxon>lamiids</taxon>
        <taxon>Lamiales</taxon>
        <taxon>Orobanchaceae</taxon>
        <taxon>Buchnereae</taxon>
        <taxon>Striga</taxon>
    </lineage>
</organism>
<feature type="non-terminal residue" evidence="1">
    <location>
        <position position="105"/>
    </location>
</feature>
<gene>
    <name evidence="1" type="ORF">STAS_28329</name>
</gene>
<dbReference type="EMBL" id="BKCP01009404">
    <property type="protein sequence ID" value="GER51002.1"/>
    <property type="molecule type" value="Genomic_DNA"/>
</dbReference>
<dbReference type="Proteomes" id="UP000325081">
    <property type="component" value="Unassembled WGS sequence"/>
</dbReference>
<reference evidence="2" key="1">
    <citation type="journal article" date="2019" name="Curr. Biol.">
        <title>Genome Sequence of Striga asiatica Provides Insight into the Evolution of Plant Parasitism.</title>
        <authorList>
            <person name="Yoshida S."/>
            <person name="Kim S."/>
            <person name="Wafula E.K."/>
            <person name="Tanskanen J."/>
            <person name="Kim Y.M."/>
            <person name="Honaas L."/>
            <person name="Yang Z."/>
            <person name="Spallek T."/>
            <person name="Conn C.E."/>
            <person name="Ichihashi Y."/>
            <person name="Cheong K."/>
            <person name="Cui S."/>
            <person name="Der J.P."/>
            <person name="Gundlach H."/>
            <person name="Jiao Y."/>
            <person name="Hori C."/>
            <person name="Ishida J.K."/>
            <person name="Kasahara H."/>
            <person name="Kiba T."/>
            <person name="Kim M.S."/>
            <person name="Koo N."/>
            <person name="Laohavisit A."/>
            <person name="Lee Y.H."/>
            <person name="Lumba S."/>
            <person name="McCourt P."/>
            <person name="Mortimer J.C."/>
            <person name="Mutuku J.M."/>
            <person name="Nomura T."/>
            <person name="Sasaki-Sekimoto Y."/>
            <person name="Seto Y."/>
            <person name="Wang Y."/>
            <person name="Wakatake T."/>
            <person name="Sakakibara H."/>
            <person name="Demura T."/>
            <person name="Yamaguchi S."/>
            <person name="Yoneyama K."/>
            <person name="Manabe R.I."/>
            <person name="Nelson D.C."/>
            <person name="Schulman A.H."/>
            <person name="Timko M.P."/>
            <person name="dePamphilis C.W."/>
            <person name="Choi D."/>
            <person name="Shirasu K."/>
        </authorList>
    </citation>
    <scope>NUCLEOTIDE SEQUENCE [LARGE SCALE GENOMIC DNA]</scope>
    <source>
        <strain evidence="2">cv. UVA1</strain>
    </source>
</reference>
<sequence length="105" mass="10828">MSEVEVEVDDVGAILEALVGAEAGDEPAVEEGVGRDAKGPTVDTAGLDTLVDLDVVVELFGHYLGCATCVLLRPRSEEAALEHAPLAGGGHREGARIPINVLTPD</sequence>
<protein>
    <submittedName>
        <fullName evidence="1">Thioredoxin family protein</fullName>
    </submittedName>
</protein>
<keyword evidence="2" id="KW-1185">Reference proteome</keyword>
<evidence type="ECO:0000313" key="2">
    <source>
        <dbReference type="Proteomes" id="UP000325081"/>
    </source>
</evidence>
<name>A0A5A7R110_STRAF</name>
<dbReference type="AlphaFoldDB" id="A0A5A7R110"/>
<proteinExistence type="predicted"/>